<dbReference type="InterPro" id="IPR025705">
    <property type="entry name" value="Beta_hexosaminidase_sua/sub"/>
</dbReference>
<dbReference type="Gene3D" id="3.20.20.80">
    <property type="entry name" value="Glycosidases"/>
    <property type="match status" value="1"/>
</dbReference>
<dbReference type="AlphaFoldDB" id="A0A1I6U0W9"/>
<dbReference type="GO" id="GO:0004563">
    <property type="term" value="F:beta-N-acetylhexosaminidase activity"/>
    <property type="evidence" value="ECO:0007669"/>
    <property type="project" value="UniProtKB-EC"/>
</dbReference>
<evidence type="ECO:0000259" key="7">
    <source>
        <dbReference type="Pfam" id="PF00728"/>
    </source>
</evidence>
<dbReference type="InterPro" id="IPR029018">
    <property type="entry name" value="Hex-like_dom2"/>
</dbReference>
<protein>
    <recommendedName>
        <fullName evidence="3">beta-N-acetylhexosaminidase</fullName>
        <ecNumber evidence="3">3.2.1.52</ecNumber>
    </recommendedName>
</protein>
<dbReference type="EC" id="3.2.1.52" evidence="3"/>
<name>A0A1I6U0W9_9SPHI</name>
<dbReference type="InterPro" id="IPR017853">
    <property type="entry name" value="GH"/>
</dbReference>
<dbReference type="PANTHER" id="PTHR22600:SF57">
    <property type="entry name" value="BETA-N-ACETYLHEXOSAMINIDASE"/>
    <property type="match status" value="1"/>
</dbReference>
<dbReference type="PRINTS" id="PR00738">
    <property type="entry name" value="GLHYDRLASE20"/>
</dbReference>
<dbReference type="GO" id="GO:0016020">
    <property type="term" value="C:membrane"/>
    <property type="evidence" value="ECO:0007669"/>
    <property type="project" value="TreeGrafter"/>
</dbReference>
<organism evidence="9 10">
    <name type="scientific">Sphingobacterium wenxiniae</name>
    <dbReference type="NCBI Taxonomy" id="683125"/>
    <lineage>
        <taxon>Bacteria</taxon>
        <taxon>Pseudomonadati</taxon>
        <taxon>Bacteroidota</taxon>
        <taxon>Sphingobacteriia</taxon>
        <taxon>Sphingobacteriales</taxon>
        <taxon>Sphingobacteriaceae</taxon>
        <taxon>Sphingobacterium</taxon>
    </lineage>
</organism>
<dbReference type="Pfam" id="PF00728">
    <property type="entry name" value="Glyco_hydro_20"/>
    <property type="match status" value="1"/>
</dbReference>
<dbReference type="SUPFAM" id="SSF49785">
    <property type="entry name" value="Galactose-binding domain-like"/>
    <property type="match status" value="1"/>
</dbReference>
<feature type="domain" description="Glycoside hydrolase family 20 catalytic" evidence="7">
    <location>
        <begin position="162"/>
        <end position="504"/>
    </location>
</feature>
<evidence type="ECO:0000256" key="4">
    <source>
        <dbReference type="ARBA" id="ARBA00022801"/>
    </source>
</evidence>
<evidence type="ECO:0000259" key="8">
    <source>
        <dbReference type="Pfam" id="PF02838"/>
    </source>
</evidence>
<dbReference type="SUPFAM" id="SSF51445">
    <property type="entry name" value="(Trans)glycosidases"/>
    <property type="match status" value="1"/>
</dbReference>
<evidence type="ECO:0000313" key="10">
    <source>
        <dbReference type="Proteomes" id="UP000198785"/>
    </source>
</evidence>
<evidence type="ECO:0000313" key="9">
    <source>
        <dbReference type="EMBL" id="SFS95113.1"/>
    </source>
</evidence>
<evidence type="ECO:0000256" key="1">
    <source>
        <dbReference type="ARBA" id="ARBA00001231"/>
    </source>
</evidence>
<dbReference type="SUPFAM" id="SSF55545">
    <property type="entry name" value="beta-N-acetylhexosaminidase-like domain"/>
    <property type="match status" value="1"/>
</dbReference>
<dbReference type="STRING" id="683125.SAMN05660206_107190"/>
<evidence type="ECO:0000256" key="6">
    <source>
        <dbReference type="PIRSR" id="PIRSR625705-1"/>
    </source>
</evidence>
<evidence type="ECO:0000256" key="3">
    <source>
        <dbReference type="ARBA" id="ARBA00012663"/>
    </source>
</evidence>
<dbReference type="Pfam" id="PF13287">
    <property type="entry name" value="Fn3_assoc"/>
    <property type="match status" value="1"/>
</dbReference>
<dbReference type="Pfam" id="PF02838">
    <property type="entry name" value="Glyco_hydro_20b"/>
    <property type="match status" value="1"/>
</dbReference>
<feature type="active site" description="Proton donor" evidence="6">
    <location>
        <position position="336"/>
    </location>
</feature>
<dbReference type="Gene3D" id="3.30.379.10">
    <property type="entry name" value="Chitobiase/beta-hexosaminidase domain 2-like"/>
    <property type="match status" value="1"/>
</dbReference>
<evidence type="ECO:0000256" key="5">
    <source>
        <dbReference type="ARBA" id="ARBA00023295"/>
    </source>
</evidence>
<dbReference type="Gene3D" id="2.60.120.260">
    <property type="entry name" value="Galactose-binding domain-like"/>
    <property type="match status" value="1"/>
</dbReference>
<gene>
    <name evidence="9" type="ORF">SAMN05660206_107190</name>
</gene>
<feature type="domain" description="Beta-hexosaminidase bacterial type N-terminal" evidence="8">
    <location>
        <begin position="41"/>
        <end position="159"/>
    </location>
</feature>
<dbReference type="GO" id="GO:0030203">
    <property type="term" value="P:glycosaminoglycan metabolic process"/>
    <property type="evidence" value="ECO:0007669"/>
    <property type="project" value="TreeGrafter"/>
</dbReference>
<reference evidence="9 10" key="1">
    <citation type="submission" date="2016-10" db="EMBL/GenBank/DDBJ databases">
        <authorList>
            <person name="de Groot N.N."/>
        </authorList>
    </citation>
    <scope>NUCLEOTIDE SEQUENCE [LARGE SCALE GENOMIC DNA]</scope>
    <source>
        <strain evidence="9 10">DSM 22789</strain>
    </source>
</reference>
<sequence length="767" mass="85947">MLDFSQFAYLKSQKKHNMKKLAFGALVCLSLKTFTGQAQEALIPQPQEMTVGKGTFSLGKNLSILKDAAFPEMTYLQKHIEAITGKNVKTQAQKAAIRYRLNPTLVANPEAYNLKIDDTGIEITASSNHGIFYGMQTLLQLIEEHKSDLRLPHLHISDQPKFAYRGMHLDVCRHFFTVDEVKNYLDYLAAYKINKFHWHLTDDQGWRIEIKSHPKLTEIGAFRKPIAFGDEESGRITEKGYGGFYTQEEIKDVVAYAQKLHIEIIPEIEMPGHAQAALAAYPELSCTGGPFEVGTVWGVIEDIFCPKEETFALLEDVIDEVIPLFPSQYIHIGGDEAPKKRWEACPHCQELIKKEGLKGEHELQSYFITRMEKYINGKGKKIIGWDEILEGGLAPNATVMSWTGIQGGIEAAKSGHDAIMTPASHVYFDYYQGNPETEPAAFNAQIRLEKVYSYDPIPQELTSEQSKHILGAQANMWTEYIPTFKQVQHMLFPRLMALSEVTWGTSNPEDYKGFEKRVVQHFKILDRKGINYSKAIHEVIGRIKHVDGIVAYELSTAKDPQGIRYTVDGTEPTVSSLPYIKPIAIDKSLIIKSAYFEDGKQISATTTKEFVHSKSTGKSITLESQPNEAYSRGGAAILVDGVFGSKNYHQENWLGFNKGDMVATIDFGTATDISSVLVSAMESTGSWIHYPTEINIYVSNDNQNFRLVKSVDRALVLEAKGNPQIAIGQEKTRYLKVEAKRPREIPAGNPGAGLDAAYIFIDEITVN</sequence>
<dbReference type="Proteomes" id="UP000198785">
    <property type="component" value="Unassembled WGS sequence"/>
</dbReference>
<keyword evidence="5" id="KW-0326">Glycosidase</keyword>
<dbReference type="InterPro" id="IPR026876">
    <property type="entry name" value="Fn3_assoc_repeat"/>
</dbReference>
<dbReference type="GO" id="GO:0005975">
    <property type="term" value="P:carbohydrate metabolic process"/>
    <property type="evidence" value="ECO:0007669"/>
    <property type="project" value="InterPro"/>
</dbReference>
<keyword evidence="4" id="KW-0378">Hydrolase</keyword>
<accession>A0A1I6U0W9</accession>
<dbReference type="InterPro" id="IPR015882">
    <property type="entry name" value="HEX_bac_N"/>
</dbReference>
<dbReference type="CDD" id="cd06563">
    <property type="entry name" value="GH20_chitobiase-like"/>
    <property type="match status" value="1"/>
</dbReference>
<dbReference type="PANTHER" id="PTHR22600">
    <property type="entry name" value="BETA-HEXOSAMINIDASE"/>
    <property type="match status" value="1"/>
</dbReference>
<proteinExistence type="inferred from homology"/>
<dbReference type="EMBL" id="FOZZ01000007">
    <property type="protein sequence ID" value="SFS95113.1"/>
    <property type="molecule type" value="Genomic_DNA"/>
</dbReference>
<comment type="similarity">
    <text evidence="2">Belongs to the glycosyl hydrolase 20 family.</text>
</comment>
<keyword evidence="10" id="KW-1185">Reference proteome</keyword>
<dbReference type="InterPro" id="IPR008979">
    <property type="entry name" value="Galactose-bd-like_sf"/>
</dbReference>
<dbReference type="InterPro" id="IPR015883">
    <property type="entry name" value="Glyco_hydro_20_cat"/>
</dbReference>
<comment type="catalytic activity">
    <reaction evidence="1">
        <text>Hydrolysis of terminal non-reducing N-acetyl-D-hexosamine residues in N-acetyl-beta-D-hexosaminides.</text>
        <dbReference type="EC" id="3.2.1.52"/>
    </reaction>
</comment>
<evidence type="ECO:0000256" key="2">
    <source>
        <dbReference type="ARBA" id="ARBA00006285"/>
    </source>
</evidence>